<dbReference type="STRING" id="3818.A0A444WXV1"/>
<dbReference type="SUPFAM" id="SSF55797">
    <property type="entry name" value="PR-1-like"/>
    <property type="match status" value="1"/>
</dbReference>
<name>A0A444WXV1_ARAHY</name>
<evidence type="ECO:0000313" key="3">
    <source>
        <dbReference type="Proteomes" id="UP000289738"/>
    </source>
</evidence>
<dbReference type="Gene3D" id="3.40.33.10">
    <property type="entry name" value="CAP"/>
    <property type="match status" value="1"/>
</dbReference>
<comment type="caution">
    <text evidence="2">The sequence shown here is derived from an EMBL/GenBank/DDBJ whole genome shotgun (WGS) entry which is preliminary data.</text>
</comment>
<dbReference type="InterPro" id="IPR001283">
    <property type="entry name" value="CRISP-related"/>
</dbReference>
<proteinExistence type="predicted"/>
<feature type="domain" description="SCP" evidence="1">
    <location>
        <begin position="17"/>
        <end position="141"/>
    </location>
</feature>
<protein>
    <recommendedName>
        <fullName evidence="1">SCP domain-containing protein</fullName>
    </recommendedName>
</protein>
<dbReference type="AlphaFoldDB" id="A0A444WXV1"/>
<dbReference type="InterPro" id="IPR035940">
    <property type="entry name" value="CAP_sf"/>
</dbReference>
<dbReference type="EMBL" id="SDMP01000020">
    <property type="protein sequence ID" value="RYQ82249.1"/>
    <property type="molecule type" value="Genomic_DNA"/>
</dbReference>
<evidence type="ECO:0000259" key="1">
    <source>
        <dbReference type="SMART" id="SM00198"/>
    </source>
</evidence>
<keyword evidence="3" id="KW-1185">Reference proteome</keyword>
<dbReference type="Gene3D" id="2.30.30.490">
    <property type="match status" value="1"/>
</dbReference>
<evidence type="ECO:0000313" key="2">
    <source>
        <dbReference type="EMBL" id="RYQ82249.1"/>
    </source>
</evidence>
<dbReference type="InterPro" id="IPR043151">
    <property type="entry name" value="BAH_sf"/>
</dbReference>
<dbReference type="Proteomes" id="UP000289738">
    <property type="component" value="Chromosome B10"/>
</dbReference>
<dbReference type="PRINTS" id="PR00837">
    <property type="entry name" value="V5TPXLIKE"/>
</dbReference>
<dbReference type="SMART" id="SM00198">
    <property type="entry name" value="SCP"/>
    <property type="match status" value="1"/>
</dbReference>
<reference evidence="2 3" key="1">
    <citation type="submission" date="2019-01" db="EMBL/GenBank/DDBJ databases">
        <title>Sequencing of cultivated peanut Arachis hypogaea provides insights into genome evolution and oil improvement.</title>
        <authorList>
            <person name="Chen X."/>
        </authorList>
    </citation>
    <scope>NUCLEOTIDE SEQUENCE [LARGE SCALE GENOMIC DNA]</scope>
    <source>
        <strain evidence="3">cv. Fuhuasheng</strain>
        <tissue evidence="2">Leaves</tissue>
    </source>
</reference>
<gene>
    <name evidence="2" type="ORF">Ahy_B10g100843</name>
</gene>
<sequence>MIPLIPKASADGKSKDEEDETIVNVKCHYAQAEIDNCIFSLGDCAITKVDGVDPKSRHKEKLETESLLYSRGVNWTSLRLSFPSKTQLCSSGGKCEEYIQVVWRETTHVGCANGKCPKTGCIIAKCTVTVCLYSPKGNVQGHRPF</sequence>
<accession>A0A444WXV1</accession>
<dbReference type="InterPro" id="IPR014044">
    <property type="entry name" value="CAP_dom"/>
</dbReference>
<organism evidence="2 3">
    <name type="scientific">Arachis hypogaea</name>
    <name type="common">Peanut</name>
    <dbReference type="NCBI Taxonomy" id="3818"/>
    <lineage>
        <taxon>Eukaryota</taxon>
        <taxon>Viridiplantae</taxon>
        <taxon>Streptophyta</taxon>
        <taxon>Embryophyta</taxon>
        <taxon>Tracheophyta</taxon>
        <taxon>Spermatophyta</taxon>
        <taxon>Magnoliopsida</taxon>
        <taxon>eudicotyledons</taxon>
        <taxon>Gunneridae</taxon>
        <taxon>Pentapetalae</taxon>
        <taxon>rosids</taxon>
        <taxon>fabids</taxon>
        <taxon>Fabales</taxon>
        <taxon>Fabaceae</taxon>
        <taxon>Papilionoideae</taxon>
        <taxon>50 kb inversion clade</taxon>
        <taxon>dalbergioids sensu lato</taxon>
        <taxon>Dalbergieae</taxon>
        <taxon>Pterocarpus clade</taxon>
        <taxon>Arachis</taxon>
    </lineage>
</organism>